<keyword evidence="1" id="KW-1133">Transmembrane helix</keyword>
<evidence type="ECO:0000313" key="3">
    <source>
        <dbReference type="Proteomes" id="UP000278351"/>
    </source>
</evidence>
<name>A0A3N4PBG7_9BACT</name>
<sequence>MNPKIKLMYSHHDEDELRTLFLKSLAGKRLALEEQQFIEEAMKTPHLEKKLKDLEVIYQDCDMRRLLILRPTYARWQEVWKQVQDKQEEAMFRQYRQGIVLLAVMAALCLGCGACLAILLLT</sequence>
<dbReference type="RefSeq" id="WP_123849219.1">
    <property type="nucleotide sequence ID" value="NZ_RPDH01000003.1"/>
</dbReference>
<proteinExistence type="predicted"/>
<evidence type="ECO:0000313" key="2">
    <source>
        <dbReference type="EMBL" id="RPE05576.1"/>
    </source>
</evidence>
<reference evidence="2 3" key="1">
    <citation type="submission" date="2018-11" db="EMBL/GenBank/DDBJ databases">
        <title>Chitinophaga lutea sp.nov., isolate from arsenic contaminated soil.</title>
        <authorList>
            <person name="Zong Y."/>
        </authorList>
    </citation>
    <scope>NUCLEOTIDE SEQUENCE [LARGE SCALE GENOMIC DNA]</scope>
    <source>
        <strain evidence="2 3">ZY74</strain>
    </source>
</reference>
<dbReference type="AlphaFoldDB" id="A0A3N4PBG7"/>
<accession>A0A3N4PBG7</accession>
<evidence type="ECO:0000256" key="1">
    <source>
        <dbReference type="SAM" id="Phobius"/>
    </source>
</evidence>
<protein>
    <submittedName>
        <fullName evidence="2">Uncharacterized protein</fullName>
    </submittedName>
</protein>
<keyword evidence="1" id="KW-0812">Transmembrane</keyword>
<dbReference type="Proteomes" id="UP000278351">
    <property type="component" value="Unassembled WGS sequence"/>
</dbReference>
<gene>
    <name evidence="2" type="ORF">EGT74_24655</name>
</gene>
<dbReference type="EMBL" id="RPDH01000003">
    <property type="protein sequence ID" value="RPE05576.1"/>
    <property type="molecule type" value="Genomic_DNA"/>
</dbReference>
<organism evidence="2 3">
    <name type="scientific">Chitinophaga lutea</name>
    <dbReference type="NCBI Taxonomy" id="2488634"/>
    <lineage>
        <taxon>Bacteria</taxon>
        <taxon>Pseudomonadati</taxon>
        <taxon>Bacteroidota</taxon>
        <taxon>Chitinophagia</taxon>
        <taxon>Chitinophagales</taxon>
        <taxon>Chitinophagaceae</taxon>
        <taxon>Chitinophaga</taxon>
    </lineage>
</organism>
<comment type="caution">
    <text evidence="2">The sequence shown here is derived from an EMBL/GenBank/DDBJ whole genome shotgun (WGS) entry which is preliminary data.</text>
</comment>
<keyword evidence="1" id="KW-0472">Membrane</keyword>
<feature type="transmembrane region" description="Helical" evidence="1">
    <location>
        <begin position="99"/>
        <end position="121"/>
    </location>
</feature>
<keyword evidence="3" id="KW-1185">Reference proteome</keyword>